<dbReference type="AlphaFoldDB" id="A0ABD1PA67"/>
<proteinExistence type="predicted"/>
<dbReference type="EMBL" id="JBFOLK010000014">
    <property type="protein sequence ID" value="KAL2460788.1"/>
    <property type="molecule type" value="Genomic_DNA"/>
</dbReference>
<protein>
    <submittedName>
        <fullName evidence="2">Uncharacterized protein</fullName>
    </submittedName>
</protein>
<feature type="chain" id="PRO_5044807844" evidence="1">
    <location>
        <begin position="24"/>
        <end position="139"/>
    </location>
</feature>
<organism evidence="2 3">
    <name type="scientific">Abeliophyllum distichum</name>
    <dbReference type="NCBI Taxonomy" id="126358"/>
    <lineage>
        <taxon>Eukaryota</taxon>
        <taxon>Viridiplantae</taxon>
        <taxon>Streptophyta</taxon>
        <taxon>Embryophyta</taxon>
        <taxon>Tracheophyta</taxon>
        <taxon>Spermatophyta</taxon>
        <taxon>Magnoliopsida</taxon>
        <taxon>eudicotyledons</taxon>
        <taxon>Gunneridae</taxon>
        <taxon>Pentapetalae</taxon>
        <taxon>asterids</taxon>
        <taxon>lamiids</taxon>
        <taxon>Lamiales</taxon>
        <taxon>Oleaceae</taxon>
        <taxon>Forsythieae</taxon>
        <taxon>Abeliophyllum</taxon>
    </lineage>
</organism>
<gene>
    <name evidence="2" type="ORF">Adt_44208</name>
</gene>
<evidence type="ECO:0000313" key="2">
    <source>
        <dbReference type="EMBL" id="KAL2460788.1"/>
    </source>
</evidence>
<name>A0ABD1PA67_9LAMI</name>
<keyword evidence="1" id="KW-0732">Signal</keyword>
<accession>A0ABD1PA67</accession>
<evidence type="ECO:0000313" key="3">
    <source>
        <dbReference type="Proteomes" id="UP001604336"/>
    </source>
</evidence>
<sequence length="139" mass="16345">MGGYWYNLGIRFWLRSWWWKLEAAEFGGNCWRRRSLHWRKSFTFYSYKTLPYHYYQDEGLYIVPHSSTLNLLPPSIVENQPLSFQQSPSHQPIFVTRENSLLSAPIVTLPYHLYREDGASGGAVTPKPLCLWRNSLQSS</sequence>
<comment type="caution">
    <text evidence="2">The sequence shown here is derived from an EMBL/GenBank/DDBJ whole genome shotgun (WGS) entry which is preliminary data.</text>
</comment>
<dbReference type="Proteomes" id="UP001604336">
    <property type="component" value="Unassembled WGS sequence"/>
</dbReference>
<feature type="signal peptide" evidence="1">
    <location>
        <begin position="1"/>
        <end position="23"/>
    </location>
</feature>
<keyword evidence="3" id="KW-1185">Reference proteome</keyword>
<evidence type="ECO:0000256" key="1">
    <source>
        <dbReference type="SAM" id="SignalP"/>
    </source>
</evidence>
<reference evidence="3" key="1">
    <citation type="submission" date="2024-07" db="EMBL/GenBank/DDBJ databases">
        <title>Two chromosome-level genome assemblies of Korean endemic species Abeliophyllum distichum and Forsythia ovata (Oleaceae).</title>
        <authorList>
            <person name="Jang H."/>
        </authorList>
    </citation>
    <scope>NUCLEOTIDE SEQUENCE [LARGE SCALE GENOMIC DNA]</scope>
</reference>